<comment type="caution">
    <text evidence="1">The sequence shown here is derived from an EMBL/GenBank/DDBJ whole genome shotgun (WGS) entry which is preliminary data.</text>
</comment>
<gene>
    <name evidence="1" type="ORF">LOY88_002056</name>
</gene>
<sequence>MAGSPLDTLSSAAVREAGEVESPLLPNDSMEDTGPRSTRKRPRLDSGTGIVDPITMLPRDAANEDDDQTHSIGSNTIAGSCTASPEPQAPQRPSSRVTINVKSPTMPNTHTLASGNHQGIKPQATDGSYARSNTSPRAQSRSSPRLIAGNTTDALAVSSPSPTQSVQIEVAEVEDMDQDPSKSNWKTLEEALQAPSIPGQVIQPGQQFIPIEPFPRIQGQLYMRETINDIRSMLERGHLHDAPIFSVLKQWLDQCVINSEKMTYEMFLEDRDFWEEIPMVIEALIRREVELLPDNGDNPWQCMQSFCVSFAKIALHFIQLDITILRSYKNDSNCTLDLVSKTYWNTLSWILQLERTPFFKSMEKEYGPDITCLLARILDSICQTNIFEYVSEFATLILEALSQWPTLALHFAHALLVIHNLVESGYEMRKTRPNSEIQIGPMAFVNTIDQIYNFIRTIDLKYQSLIAKKAAWISGDISDMVLCSISSIYANICAFDPQLGIQIAQDLQIEYPNATPPQDYSQIIRFGWKFKILKRYITDGRMELRVVGVDTMQQELVTLWKPSMSGNPSSIDYPITKFLLRFLRSNKIVEYLVGVDSHPQLIARSGNIVGFLVVTNTYTNQDTDIIWKTVTESHDPHTISEVLSMLTHTFTMHTQKSAYLYIFEKLIKLPLTQFDTQMMEFCEQLLSSFRARYGNRGQNETSMSIVPLRLCVHLIQEITSVQASSELKSQLQRFASRHLHLLIDHGISNSDKMELFSLCMNDISEMNELAVGSINALVALIPSFDTKDIHQLALEFNFTHSVVAELAHTLHSKTPASPHNLTPRIQLLLQIIERIPETITAELADKLWESLLSSKAIGDQNQSFVWDNMSRCVSKCEKPNPFLEQCMNEYLPLILPENFTADILSFAEQTVSYDIRFTDPKLIKEGEIIRVPGMDRIWHIILTVPSAQIGIQAINFAIEVYLDHPLIQRAPKSAAEATHVSLVDCCIDQLKAAANRDQVPTSQRVDETTSKALADELKFSRSLLFLRQLLHGLRTRPQYTPPHGSPPILPLRSEEIKGNMIDIPYQAFSGSSQTQIRTVQTGDLTTLVELSQKLSRLTGFSKFTIITGGRFLDLASNGNRTLRELRVPASGLLIIRKSADSLDISFGGRRQSLTLVDSEVLKHFNDLYDLLSLDERLSKDIFDFLIIFPPQQRARETVRSSDVSEADMFPLKTPYKLLYLINSLLVCIREEALEANPDQDFINRSICNLVTFLLRSEMRDALDNGHLKLTLACNFVECLLAALAVKSTADSSIPFFSDPSGLVDCITKFALPGDLTSPCATDSTVPQLISNSVAVLLEASMHDRRVWDAFRDSARMEDIILSLLLQDPRLTLRQSIAGIIFTLCGMSTSQKQALKVYPKDSRISHKLETTTGTEVIRTLWNCLNSLIPRITEFPQSSQQFFEVSLVVFQTIGTLSPGTLPFEDYLRQWGEVLLCHQSHEFVGREVVDCIVLGIARLLKKCLEFSPSKTVGNTSLMEQLFNTYLFPNLSENVDGTPINPVIPVMHTGTRQEIYSVLLLLCDDVDSCGQMLKMVEDVIPPDYTHEPNWIFDRYKTIRSPEGYAGLKNLSNTCYFNSLFTQLFMNVDFRKFMLQVPVTGPTSSQRLLVETKRLFSYMQNTWQKSVDPYATVAAIRTFENEAIDINVQMDVDEFYNLIFDRWESQIQSPEDKQTFRSFYGGQLVQQIKSKECEHISERLEPFSAIQCDIKGKSGLEDSLRAYVEGEMMQGDNKYSCTSCNRHVDAVKRACLKDIPDNLIFHLKRFDFDVISMMRSKINDEFHFPERIDMAPFKVESLSDNSTPVKADVFELVGVLVHSGTAESGHYYSYIKERPSPNKFSSWVEFNDADVSRFDPSKIPDQCFGGMNDTYHGPNVGQVRFGKVWNAYMLFYQRVTRIETGLLEYQPALADAPVSIPLPLEIGNFIAMENELFLRIYCLLDPFYFRFILGLVQISRKLTLSTRPLKTIQKAMVYTALDTIDQLVSRTKDAPMLEPLFCELDLAHEENPHVAFLVLEWTANRRPALRNLLLKCPNPIVRSGFSTLIITSLARLKDRLADASLEPIRAARYTQQYTVVLENVLTNLHQLWGTIHLYSRAWDEYFQLVISIAKFGELEVESVLEHGFLLKCLEIIWLDKEDSKDLKCLYVNYHRLVEKGRKFSQVKLLELLYLLVSCLNWRLSPTSEQQSRICREGKFSMTIDEADLILPIGRHKELVVLQKIIEQQSNPPVIRQLIKLLVELPPSQRLLENICRAIEEGLNAEPSSFTVPFLEAAMIFCEYAPDTDSILGLIDFAIKGIETLDDAGREYLAFLQALLSLQNEKIGHEEGWFCGVVLDRTSEWAPALLMYEDRCIRNNTFELLQRLLFSKEVEELPDSHRQYYRNIGRDLAQACAEKLRILCVERPSPQQNIDSRLVEAINHVLNHCMDTYFNENDSNEDLEFLQQGTAILSVVEQMSVEIPEDFVSDAWEDNSMMGSDSDIGSIKDTGVILEIDL</sequence>
<accession>A0ACB8V0H4</accession>
<protein>
    <submittedName>
        <fullName evidence="1">Uncharacterized protein</fullName>
    </submittedName>
</protein>
<evidence type="ECO:0000313" key="1">
    <source>
        <dbReference type="EMBL" id="KAI2389592.1"/>
    </source>
</evidence>
<name>A0ACB8V0H4_9EURO</name>
<dbReference type="EMBL" id="JALBCA010000023">
    <property type="protein sequence ID" value="KAI2389592.1"/>
    <property type="molecule type" value="Genomic_DNA"/>
</dbReference>
<organism evidence="1">
    <name type="scientific">Ophidiomyces ophidiicola</name>
    <dbReference type="NCBI Taxonomy" id="1387563"/>
    <lineage>
        <taxon>Eukaryota</taxon>
        <taxon>Fungi</taxon>
        <taxon>Dikarya</taxon>
        <taxon>Ascomycota</taxon>
        <taxon>Pezizomycotina</taxon>
        <taxon>Eurotiomycetes</taxon>
        <taxon>Eurotiomycetidae</taxon>
        <taxon>Onygenales</taxon>
        <taxon>Onygenaceae</taxon>
        <taxon>Ophidiomyces</taxon>
    </lineage>
</organism>
<proteinExistence type="predicted"/>
<reference evidence="1" key="1">
    <citation type="journal article" date="2022" name="bioRxiv">
        <title>Population genetic analysis of Ophidiomyces ophidiicola, the causative agent of snake fungal disease, indicates recent introductions to the USA.</title>
        <authorList>
            <person name="Ladner J.T."/>
            <person name="Palmer J.M."/>
            <person name="Ettinger C.L."/>
            <person name="Stajich J.E."/>
            <person name="Farrell T.M."/>
            <person name="Glorioso B.M."/>
            <person name="Lawson B."/>
            <person name="Price S.J."/>
            <person name="Stengle A.G."/>
            <person name="Grear D.A."/>
            <person name="Lorch J.M."/>
        </authorList>
    </citation>
    <scope>NUCLEOTIDE SEQUENCE</scope>
    <source>
        <strain evidence="1">NWHC 24266-5</strain>
    </source>
</reference>